<dbReference type="FunFam" id="3.30.200.20:FF:000077">
    <property type="entry name" value="Putative Serine/threonine-protein kinase/endoribonuclease IRE1"/>
    <property type="match status" value="1"/>
</dbReference>
<dbReference type="Pfam" id="PF00069">
    <property type="entry name" value="Pkinase"/>
    <property type="match status" value="1"/>
</dbReference>
<dbReference type="InterPro" id="IPR008271">
    <property type="entry name" value="Ser/Thr_kinase_AS"/>
</dbReference>
<evidence type="ECO:0000256" key="3">
    <source>
        <dbReference type="ARBA" id="ARBA00022527"/>
    </source>
</evidence>
<dbReference type="AlphaFoldDB" id="A0A9W8X9A2"/>
<keyword evidence="10" id="KW-1133">Transmembrane helix</keyword>
<dbReference type="CDD" id="cd09769">
    <property type="entry name" value="Luminal_IRE1"/>
    <property type="match status" value="1"/>
</dbReference>
<comment type="catalytic activity">
    <reaction evidence="12">
        <text>L-seryl-[protein] + ATP = O-phospho-L-seryl-[protein] + ADP + H(+)</text>
        <dbReference type="Rhea" id="RHEA:17989"/>
        <dbReference type="Rhea" id="RHEA-COMP:9863"/>
        <dbReference type="Rhea" id="RHEA-COMP:11604"/>
        <dbReference type="ChEBI" id="CHEBI:15378"/>
        <dbReference type="ChEBI" id="CHEBI:29999"/>
        <dbReference type="ChEBI" id="CHEBI:30616"/>
        <dbReference type="ChEBI" id="CHEBI:83421"/>
        <dbReference type="ChEBI" id="CHEBI:456216"/>
        <dbReference type="EC" id="2.7.11.1"/>
    </reaction>
    <physiologicalReaction direction="left-to-right" evidence="12">
        <dbReference type="Rhea" id="RHEA:17990"/>
    </physiologicalReaction>
</comment>
<keyword evidence="7" id="KW-0547">Nucleotide-binding</keyword>
<evidence type="ECO:0000256" key="10">
    <source>
        <dbReference type="ARBA" id="ARBA00022989"/>
    </source>
</evidence>
<proteinExistence type="predicted"/>
<evidence type="ECO:0000256" key="4">
    <source>
        <dbReference type="ARBA" id="ARBA00022679"/>
    </source>
</evidence>
<dbReference type="SUPFAM" id="SSF56112">
    <property type="entry name" value="Protein kinase-like (PK-like)"/>
    <property type="match status" value="1"/>
</dbReference>
<dbReference type="InterPro" id="IPR010513">
    <property type="entry name" value="KEN_dom"/>
</dbReference>
<dbReference type="GO" id="GO:0005524">
    <property type="term" value="F:ATP binding"/>
    <property type="evidence" value="ECO:0007669"/>
    <property type="project" value="UniProtKB-KW"/>
</dbReference>
<dbReference type="GO" id="GO:0070059">
    <property type="term" value="P:intrinsic apoptotic signaling pathway in response to endoplasmic reticulum stress"/>
    <property type="evidence" value="ECO:0007669"/>
    <property type="project" value="TreeGrafter"/>
</dbReference>
<dbReference type="GO" id="GO:1990604">
    <property type="term" value="C:IRE1-TRAF2-ASK1 complex"/>
    <property type="evidence" value="ECO:0007669"/>
    <property type="project" value="TreeGrafter"/>
</dbReference>
<evidence type="ECO:0000256" key="6">
    <source>
        <dbReference type="ARBA" id="ARBA00022729"/>
    </source>
</evidence>
<feature type="chain" id="PRO_5040765458" description="non-specific serine/threonine protein kinase" evidence="14">
    <location>
        <begin position="34"/>
        <end position="1209"/>
    </location>
</feature>
<dbReference type="EC" id="2.7.11.1" evidence="2"/>
<keyword evidence="10" id="KW-0472">Membrane</keyword>
<feature type="domain" description="KEN" evidence="16">
    <location>
        <begin position="1072"/>
        <end position="1206"/>
    </location>
</feature>
<dbReference type="GO" id="GO:0004521">
    <property type="term" value="F:RNA endonuclease activity"/>
    <property type="evidence" value="ECO:0007669"/>
    <property type="project" value="InterPro"/>
</dbReference>
<keyword evidence="8 17" id="KW-0418">Kinase</keyword>
<keyword evidence="4 17" id="KW-0808">Transferase</keyword>
<feature type="compositionally biased region" description="Acidic residues" evidence="13">
    <location>
        <begin position="642"/>
        <end position="651"/>
    </location>
</feature>
<feature type="compositionally biased region" description="Polar residues" evidence="13">
    <location>
        <begin position="682"/>
        <end position="693"/>
    </location>
</feature>
<keyword evidence="9" id="KW-0067">ATP-binding</keyword>
<evidence type="ECO:0000256" key="2">
    <source>
        <dbReference type="ARBA" id="ARBA00012513"/>
    </source>
</evidence>
<dbReference type="OrthoDB" id="63989at2759"/>
<dbReference type="PANTHER" id="PTHR13954">
    <property type="entry name" value="IRE1-RELATED"/>
    <property type="match status" value="1"/>
</dbReference>
<feature type="compositionally biased region" description="Basic and acidic residues" evidence="13">
    <location>
        <begin position="621"/>
        <end position="638"/>
    </location>
</feature>
<dbReference type="GeneID" id="80915902"/>
<dbReference type="CDD" id="cd10422">
    <property type="entry name" value="RNase_Ire1"/>
    <property type="match status" value="1"/>
</dbReference>
<dbReference type="EMBL" id="JAPEUX010000010">
    <property type="protein sequence ID" value="KAJ4344628.1"/>
    <property type="molecule type" value="Genomic_DNA"/>
</dbReference>
<dbReference type="Pfam" id="PF06479">
    <property type="entry name" value="Ribonuc_2-5A"/>
    <property type="match status" value="1"/>
</dbReference>
<protein>
    <recommendedName>
        <fullName evidence="2">non-specific serine/threonine protein kinase</fullName>
        <ecNumber evidence="2">2.7.11.1</ecNumber>
    </recommendedName>
</protein>
<dbReference type="GO" id="GO:0006397">
    <property type="term" value="P:mRNA processing"/>
    <property type="evidence" value="ECO:0007669"/>
    <property type="project" value="InterPro"/>
</dbReference>
<evidence type="ECO:0000313" key="17">
    <source>
        <dbReference type="EMBL" id="KAJ4344628.1"/>
    </source>
</evidence>
<dbReference type="PROSITE" id="PS50011">
    <property type="entry name" value="PROTEIN_KINASE_DOM"/>
    <property type="match status" value="1"/>
</dbReference>
<feature type="signal peptide" evidence="14">
    <location>
        <begin position="1"/>
        <end position="33"/>
    </location>
</feature>
<feature type="compositionally biased region" description="Polar residues" evidence="13">
    <location>
        <begin position="965"/>
        <end position="981"/>
    </location>
</feature>
<dbReference type="PROSITE" id="PS51392">
    <property type="entry name" value="KEN"/>
    <property type="match status" value="1"/>
</dbReference>
<comment type="caution">
    <text evidence="17">The sequence shown here is derived from an EMBL/GenBank/DDBJ whole genome shotgun (WGS) entry which is preliminary data.</text>
</comment>
<evidence type="ECO:0000256" key="12">
    <source>
        <dbReference type="ARBA" id="ARBA00048977"/>
    </source>
</evidence>
<reference evidence="17" key="1">
    <citation type="submission" date="2022-10" db="EMBL/GenBank/DDBJ databases">
        <title>Tapping the CABI collections for fungal endophytes: first genome assemblies for Collariella, Neodidymelliopsis, Ascochyta clinopodiicola, Didymella pomorum, Didymosphaeria variabile, Neocosmospora piperis and Neocucurbitaria cava.</title>
        <authorList>
            <person name="Hill R."/>
        </authorList>
    </citation>
    <scope>NUCLEOTIDE SEQUENCE</scope>
    <source>
        <strain evidence="17">IMI 356815</strain>
    </source>
</reference>
<dbReference type="SMART" id="SM00580">
    <property type="entry name" value="PUG"/>
    <property type="match status" value="1"/>
</dbReference>
<dbReference type="Proteomes" id="UP001140513">
    <property type="component" value="Unassembled WGS sequence"/>
</dbReference>
<dbReference type="GO" id="GO:0051082">
    <property type="term" value="F:unfolded protein binding"/>
    <property type="evidence" value="ECO:0007669"/>
    <property type="project" value="TreeGrafter"/>
</dbReference>
<evidence type="ECO:0000256" key="1">
    <source>
        <dbReference type="ARBA" id="ARBA00004167"/>
    </source>
</evidence>
<keyword evidence="3" id="KW-0723">Serine/threonine-protein kinase</keyword>
<name>A0A9W8X9A2_9PLEO</name>
<dbReference type="InterPro" id="IPR011047">
    <property type="entry name" value="Quinoprotein_ADH-like_sf"/>
</dbReference>
<dbReference type="GO" id="GO:0036498">
    <property type="term" value="P:IRE1-mediated unfolded protein response"/>
    <property type="evidence" value="ECO:0007669"/>
    <property type="project" value="TreeGrafter"/>
</dbReference>
<dbReference type="Gene3D" id="1.10.510.10">
    <property type="entry name" value="Transferase(Phosphotransferase) domain 1"/>
    <property type="match status" value="1"/>
</dbReference>
<evidence type="ECO:0000313" key="18">
    <source>
        <dbReference type="Proteomes" id="UP001140513"/>
    </source>
</evidence>
<comment type="subcellular location">
    <subcellularLocation>
        <location evidence="1">Membrane</location>
        <topology evidence="1">Single-pass membrane protein</topology>
    </subcellularLocation>
</comment>
<feature type="region of interest" description="Disordered" evidence="13">
    <location>
        <begin position="621"/>
        <end position="726"/>
    </location>
</feature>
<evidence type="ECO:0000256" key="11">
    <source>
        <dbReference type="ARBA" id="ARBA00048659"/>
    </source>
</evidence>
<feature type="compositionally biased region" description="Basic residues" evidence="13">
    <location>
        <begin position="701"/>
        <end position="720"/>
    </location>
</feature>
<organism evidence="17 18">
    <name type="scientific">Didymosphaeria variabile</name>
    <dbReference type="NCBI Taxonomy" id="1932322"/>
    <lineage>
        <taxon>Eukaryota</taxon>
        <taxon>Fungi</taxon>
        <taxon>Dikarya</taxon>
        <taxon>Ascomycota</taxon>
        <taxon>Pezizomycotina</taxon>
        <taxon>Dothideomycetes</taxon>
        <taxon>Pleosporomycetidae</taxon>
        <taxon>Pleosporales</taxon>
        <taxon>Massarineae</taxon>
        <taxon>Didymosphaeriaceae</taxon>
        <taxon>Didymosphaeria</taxon>
    </lineage>
</organism>
<keyword evidence="18" id="KW-1185">Reference proteome</keyword>
<dbReference type="Gene3D" id="3.30.200.20">
    <property type="entry name" value="Phosphorylase Kinase, domain 1"/>
    <property type="match status" value="1"/>
</dbReference>
<dbReference type="SUPFAM" id="SSF50998">
    <property type="entry name" value="Quinoprotein alcohol dehydrogenase-like"/>
    <property type="match status" value="1"/>
</dbReference>
<dbReference type="PANTHER" id="PTHR13954:SF6">
    <property type="entry name" value="NON-SPECIFIC SERINE_THREONINE PROTEIN KINASE"/>
    <property type="match status" value="1"/>
</dbReference>
<sequence length="1209" mass="134855">MPRRRPPGAGPALSAKFVALNLLLALPWISTAAQQQQSPERAHGRSPSEGGSVHTILPPKINDEPSRKRLDTAATKRAFTHIQAKDERAVGTFSSAPAISAVGAQYGRDAADSGVLTPGERSIDDWTIEDFMLLATVDGHIHARNRYNGMEIWELDVGKPMLETIYNTKNESDPTDGWRNKPFIWIVEPKEDGALYILSPGPRPLLQSLGFTVKQLTDDLNPYASEDPPVVYTAKKESIMLVVDASTGRVTKSFSTDGYMRPGEPESCHTKTPEYFNGDQQHECKGFFNLGQTEYIVSIHDKNSGEHICTIKYSEWTSNNRDRDLQRQYRHTKDEMYLVSRYNGDVIAYDKKRSNFAKNYVFQQKLGVPVTRVFDVARKGDDNDPDPALVLLPQPPSLDSSQDEGMNVWLNTTDAGSWYALSEANYPAVTDGAPKASCYTYGNYLGEVDSYILPERRGLVGVHRLNYPQEQPQTWSAIAAPTGSDDKQISDRPFSVPAGIPRPPVETTHLTLDPPQPQPVRKESFSWTSVATASVTSLLCIALVLWTIQKQQGTSLKKWISKFSTKLNKTRQLEAPVPPPLELNPTSAIEKPARAPAAEPVAELPVVEESKPIVEEVKEVTLEVEAPTHPESDKKKVTFADLPEDEEEDDLSLSRVTTIDASPLAEADSLANGDASAVEGGAQTSGTEDSSPDQGAAPATPKKKKTHRGKRGGQKGRNRRLKEGDEIDQIVDAAKHLNEPSAMHPDEMTVVNGDDIQDVTNIKRIGKLTIDFDRLLGNGSGGTFVFEGKWNDRDVAVKRMLPQYFGLAEQEVKLLQESDLHPNVIRYFDDEKDENFLYIAVEICQASLFDLYRDGRPGSDLTDTHLRLVTEINSNVSRALHQLAEGVHHLHSLRIIHRDIKPQNILIAYPQRNQKNGPRLVISDFGLCKTLPDNMSTLIGTTGNAGTVGWKAPELILQPKDVGYGSSTGHSRDSSASTDPVSQGVKRAVDIFSLGCVFYYVLTNGSHPFDDDEGWAQMREYNIKKNKASYERLSLGPDSEEPIRLISWMLSNRPEDRPTAAEVMNHPFFWSAEKRLTFLCDCSDHWEREIRDPPSTHLSILETYSEEVLDKKRNFLAKLDNSFIASLGKQRKYTGDRILDLLRALRNKKNHYEDMEDSVKAKVGPLPDGYLQYWTSKFPKLLMSCFDCVVECGLQGEPRFKPYFPQANN</sequence>
<dbReference type="InterPro" id="IPR000719">
    <property type="entry name" value="Prot_kinase_dom"/>
</dbReference>
<dbReference type="Gene3D" id="1.20.1440.180">
    <property type="entry name" value="KEN domain"/>
    <property type="match status" value="1"/>
</dbReference>
<dbReference type="InterPro" id="IPR011009">
    <property type="entry name" value="Kinase-like_dom_sf"/>
</dbReference>
<evidence type="ECO:0000256" key="14">
    <source>
        <dbReference type="SAM" id="SignalP"/>
    </source>
</evidence>
<evidence type="ECO:0000256" key="13">
    <source>
        <dbReference type="SAM" id="MobiDB-lite"/>
    </source>
</evidence>
<evidence type="ECO:0000256" key="8">
    <source>
        <dbReference type="ARBA" id="ARBA00022777"/>
    </source>
</evidence>
<evidence type="ECO:0000256" key="5">
    <source>
        <dbReference type="ARBA" id="ARBA00022692"/>
    </source>
</evidence>
<comment type="catalytic activity">
    <reaction evidence="11">
        <text>L-threonyl-[protein] + ATP = O-phospho-L-threonyl-[protein] + ADP + H(+)</text>
        <dbReference type="Rhea" id="RHEA:46608"/>
        <dbReference type="Rhea" id="RHEA-COMP:11060"/>
        <dbReference type="Rhea" id="RHEA-COMP:11605"/>
        <dbReference type="ChEBI" id="CHEBI:15378"/>
        <dbReference type="ChEBI" id="CHEBI:30013"/>
        <dbReference type="ChEBI" id="CHEBI:30616"/>
        <dbReference type="ChEBI" id="CHEBI:61977"/>
        <dbReference type="ChEBI" id="CHEBI:456216"/>
        <dbReference type="EC" id="2.7.11.1"/>
    </reaction>
    <physiologicalReaction direction="left-to-right" evidence="11">
        <dbReference type="Rhea" id="RHEA:46609"/>
    </physiologicalReaction>
</comment>
<feature type="domain" description="Protein kinase" evidence="15">
    <location>
        <begin position="770"/>
        <end position="1069"/>
    </location>
</feature>
<evidence type="ECO:0000259" key="15">
    <source>
        <dbReference type="PROSITE" id="PS50011"/>
    </source>
</evidence>
<gene>
    <name evidence="17" type="primary">IRE1</name>
    <name evidence="17" type="ORF">N0V89_012372</name>
</gene>
<keyword evidence="5" id="KW-0812">Transmembrane</keyword>
<accession>A0A9W8X9A2</accession>
<feature type="region of interest" description="Disordered" evidence="13">
    <location>
        <begin position="34"/>
        <end position="68"/>
    </location>
</feature>
<evidence type="ECO:0000256" key="7">
    <source>
        <dbReference type="ARBA" id="ARBA00022741"/>
    </source>
</evidence>
<dbReference type="InterPro" id="IPR045133">
    <property type="entry name" value="IRE1/2-like"/>
</dbReference>
<feature type="region of interest" description="Disordered" evidence="13">
    <location>
        <begin position="961"/>
        <end position="981"/>
    </location>
</feature>
<dbReference type="InterPro" id="IPR038357">
    <property type="entry name" value="KEN_sf"/>
</dbReference>
<keyword evidence="6 14" id="KW-0732">Signal</keyword>
<dbReference type="RefSeq" id="XP_056065080.1">
    <property type="nucleotide sequence ID" value="XM_056221093.1"/>
</dbReference>
<dbReference type="GO" id="GO:0004674">
    <property type="term" value="F:protein serine/threonine kinase activity"/>
    <property type="evidence" value="ECO:0007669"/>
    <property type="project" value="UniProtKB-KW"/>
</dbReference>
<dbReference type="CDD" id="cd13982">
    <property type="entry name" value="STKc_IRE1"/>
    <property type="match status" value="1"/>
</dbReference>
<evidence type="ECO:0000259" key="16">
    <source>
        <dbReference type="PROSITE" id="PS51392"/>
    </source>
</evidence>
<dbReference type="PROSITE" id="PS00108">
    <property type="entry name" value="PROTEIN_KINASE_ST"/>
    <property type="match status" value="1"/>
</dbReference>
<evidence type="ECO:0000256" key="9">
    <source>
        <dbReference type="ARBA" id="ARBA00022840"/>
    </source>
</evidence>
<dbReference type="SMART" id="SM00220">
    <property type="entry name" value="S_TKc"/>
    <property type="match status" value="1"/>
</dbReference>